<dbReference type="InterPro" id="IPR002657">
    <property type="entry name" value="BilAc:Na_symport/Acr3"/>
</dbReference>
<evidence type="ECO:0008006" key="8">
    <source>
        <dbReference type="Google" id="ProtNLM"/>
    </source>
</evidence>
<feature type="transmembrane region" description="Helical" evidence="5">
    <location>
        <begin position="145"/>
        <end position="163"/>
    </location>
</feature>
<gene>
    <name evidence="6" type="ORF">HMPREF9449_00854</name>
</gene>
<keyword evidence="3 5" id="KW-1133">Transmembrane helix</keyword>
<comment type="subcellular location">
    <subcellularLocation>
        <location evidence="1">Membrane</location>
        <topology evidence="1">Multi-pass membrane protein</topology>
    </subcellularLocation>
</comment>
<protein>
    <recommendedName>
        <fullName evidence="8">Bile acid transporter</fullName>
    </recommendedName>
</protein>
<evidence type="ECO:0000256" key="4">
    <source>
        <dbReference type="ARBA" id="ARBA00023136"/>
    </source>
</evidence>
<dbReference type="eggNOG" id="COG0385">
    <property type="taxonomic scope" value="Bacteria"/>
</dbReference>
<evidence type="ECO:0000313" key="7">
    <source>
        <dbReference type="Proteomes" id="UP000004892"/>
    </source>
</evidence>
<feature type="transmembrane region" description="Helical" evidence="5">
    <location>
        <begin position="48"/>
        <end position="68"/>
    </location>
</feature>
<dbReference type="Proteomes" id="UP000004892">
    <property type="component" value="Unassembled WGS sequence"/>
</dbReference>
<keyword evidence="7" id="KW-1185">Reference proteome</keyword>
<feature type="transmembrane region" description="Helical" evidence="5">
    <location>
        <begin position="101"/>
        <end position="125"/>
    </location>
</feature>
<feature type="transmembrane region" description="Helical" evidence="5">
    <location>
        <begin position="74"/>
        <end position="94"/>
    </location>
</feature>
<dbReference type="GO" id="GO:0016020">
    <property type="term" value="C:membrane"/>
    <property type="evidence" value="ECO:0007669"/>
    <property type="project" value="UniProtKB-SubCell"/>
</dbReference>
<proteinExistence type="predicted"/>
<comment type="caution">
    <text evidence="6">The sequence shown here is derived from an EMBL/GenBank/DDBJ whole genome shotgun (WGS) entry which is preliminary data.</text>
</comment>
<evidence type="ECO:0000256" key="2">
    <source>
        <dbReference type="ARBA" id="ARBA00022692"/>
    </source>
</evidence>
<dbReference type="Gene3D" id="1.20.1530.20">
    <property type="match status" value="1"/>
</dbReference>
<sequence>MLPIAMLTGALFHVYIEVLSFLTPTLIFCMLFLTFCKISPRNMKFSGLHIWLILIQLAGSLLLYGLIAPFNEEVAEGILICVVAPTATAAAVITGMLGGNVAFLASFVFLSNVTVALTAPVIFSFLGTNRDLSFWDSFGYICRQVVPLLILPLLGAWAVQYILPRLHRWLLSVQIVAFYMWSLALTIVTGRTVSFLLVQENPHYWTEGILAFLALIVCVFQFWLGRRLGRLYGNTIAGGQGLGQKNTILAIWMAQLYLCPAAAVGPAAYVLWQNIINSYQIWKKRKKDVKC</sequence>
<dbReference type="PATRIC" id="fig|742817.3.peg.909"/>
<dbReference type="STRING" id="742817.HMPREF9449_00854"/>
<accession>H1DF18</accession>
<evidence type="ECO:0000256" key="5">
    <source>
        <dbReference type="SAM" id="Phobius"/>
    </source>
</evidence>
<feature type="transmembrane region" description="Helical" evidence="5">
    <location>
        <begin position="12"/>
        <end position="36"/>
    </location>
</feature>
<feature type="transmembrane region" description="Helical" evidence="5">
    <location>
        <begin position="175"/>
        <end position="198"/>
    </location>
</feature>
<dbReference type="Pfam" id="PF01758">
    <property type="entry name" value="SBF"/>
    <property type="match status" value="1"/>
</dbReference>
<keyword evidence="4 5" id="KW-0472">Membrane</keyword>
<name>H1DF18_9BACT</name>
<dbReference type="InterPro" id="IPR038770">
    <property type="entry name" value="Na+/solute_symporter_sf"/>
</dbReference>
<dbReference type="AlphaFoldDB" id="H1DF18"/>
<keyword evidence="2 5" id="KW-0812">Transmembrane</keyword>
<evidence type="ECO:0000256" key="3">
    <source>
        <dbReference type="ARBA" id="ARBA00022989"/>
    </source>
</evidence>
<feature type="transmembrane region" description="Helical" evidence="5">
    <location>
        <begin position="204"/>
        <end position="224"/>
    </location>
</feature>
<evidence type="ECO:0000256" key="1">
    <source>
        <dbReference type="ARBA" id="ARBA00004141"/>
    </source>
</evidence>
<dbReference type="HOGENOM" id="CLU_077393_0_0_10"/>
<evidence type="ECO:0000313" key="6">
    <source>
        <dbReference type="EMBL" id="EHP49336.1"/>
    </source>
</evidence>
<dbReference type="EMBL" id="ADMC01000014">
    <property type="protein sequence ID" value="EHP49336.1"/>
    <property type="molecule type" value="Genomic_DNA"/>
</dbReference>
<reference evidence="6 7" key="1">
    <citation type="submission" date="2012-01" db="EMBL/GenBank/DDBJ databases">
        <title>The Genome Sequence of Odoribacter laneus YIT 12061.</title>
        <authorList>
            <consortium name="The Broad Institute Genome Sequencing Platform"/>
            <person name="Earl A."/>
            <person name="Ward D."/>
            <person name="Feldgarden M."/>
            <person name="Gevers D."/>
            <person name="Morotomi M."/>
            <person name="Young S.K."/>
            <person name="Zeng Q."/>
            <person name="Gargeya S."/>
            <person name="Fitzgerald M."/>
            <person name="Haas B."/>
            <person name="Abouelleil A."/>
            <person name="Alvarado L."/>
            <person name="Arachchi H.M."/>
            <person name="Berlin A."/>
            <person name="Chapman S.B."/>
            <person name="Gearin G."/>
            <person name="Goldberg J."/>
            <person name="Griggs A."/>
            <person name="Gujja S."/>
            <person name="Hansen M."/>
            <person name="Heiman D."/>
            <person name="Howarth C."/>
            <person name="Larimer J."/>
            <person name="Lui A."/>
            <person name="MacDonald P.J.P."/>
            <person name="McCowen C."/>
            <person name="Montmayeur A."/>
            <person name="Murphy C."/>
            <person name="Neiman D."/>
            <person name="Pearson M."/>
            <person name="Priest M."/>
            <person name="Roberts A."/>
            <person name="Saif S."/>
            <person name="Shea T."/>
            <person name="Sisk P."/>
            <person name="Stolte C."/>
            <person name="Sykes S."/>
            <person name="Wortman J."/>
            <person name="Nusbaum C."/>
            <person name="Birren B."/>
        </authorList>
    </citation>
    <scope>NUCLEOTIDE SEQUENCE [LARGE SCALE GENOMIC DNA]</scope>
    <source>
        <strain evidence="6 7">YIT 12061</strain>
    </source>
</reference>
<organism evidence="6 7">
    <name type="scientific">Odoribacter laneus YIT 12061</name>
    <dbReference type="NCBI Taxonomy" id="742817"/>
    <lineage>
        <taxon>Bacteria</taxon>
        <taxon>Pseudomonadati</taxon>
        <taxon>Bacteroidota</taxon>
        <taxon>Bacteroidia</taxon>
        <taxon>Bacteroidales</taxon>
        <taxon>Odoribacteraceae</taxon>
        <taxon>Odoribacter</taxon>
    </lineage>
</organism>